<dbReference type="Proteomes" id="UP001519654">
    <property type="component" value="Unassembled WGS sequence"/>
</dbReference>
<name>A0ABS5YXN2_9ACTN</name>
<dbReference type="EMBL" id="JAHKKG010000009">
    <property type="protein sequence ID" value="MBU2667488.1"/>
    <property type="molecule type" value="Genomic_DNA"/>
</dbReference>
<accession>A0ABS5YXN2</accession>
<keyword evidence="2" id="KW-1185">Reference proteome</keyword>
<gene>
    <name evidence="1" type="ORF">KOI35_28645</name>
</gene>
<proteinExistence type="predicted"/>
<protein>
    <submittedName>
        <fullName evidence="1">Uncharacterized protein</fullName>
    </submittedName>
</protein>
<comment type="caution">
    <text evidence="1">The sequence shown here is derived from an EMBL/GenBank/DDBJ whole genome shotgun (WGS) entry which is preliminary data.</text>
</comment>
<reference evidence="1 2" key="1">
    <citation type="submission" date="2021-06" db="EMBL/GenBank/DDBJ databases">
        <title>Actinoplanes lichenicola sp. nov., and Actinoplanes ovalisporus sp. nov., isolated from lichen in Thailand.</title>
        <authorList>
            <person name="Saeng-In P."/>
            <person name="Kanchanasin P."/>
            <person name="Yuki M."/>
            <person name="Kudo T."/>
            <person name="Ohkuma M."/>
            <person name="Phongsopitanun W."/>
            <person name="Tanasupawat S."/>
        </authorList>
    </citation>
    <scope>NUCLEOTIDE SEQUENCE [LARGE SCALE GENOMIC DNA]</scope>
    <source>
        <strain evidence="1 2">NBRC 110975</strain>
    </source>
</reference>
<sequence length="699" mass="76199">MLINCCRLWRADPTLRGVSDTVMIADWFWVPRVPAAVRSQVYGDRTPDPRVELVALTVKYLVEAHATRSMTRERVLAAMSGRITADNAWDLVSMLVHLGLAEAFFDLASTDVDPDGSFRGFLLGLDPGLLDAMRHYAAWNGINPKLFFDGFVVGVAESFATVVVDLGKLVLLIGRLQQEQMATLIVLSVDPRAGLQRIAEQALVVREAFRGIVAALDPTTIDDRVLALWRGWEQEFGRHLANLDPFAAGRMLGRIAGDLFQLLTGLVQLARLLGGVAVRAAVRYAPLLLTAVRGAVAEARLLAALLLAIGEATITALPRVGMATLRTLFPPEVLGPLIRRGRVLLVGDELAITMVTPAAHAEAFAGAGSPFSFMVSQNGKPLLMASVSETVSSAGRKATRRELNAAIDEILTRLDDVFREVKPPKANVSRAAVRAAVLQQLEQRLSTVLNRLLQKVAWEEFRALRKAAKVEAWRLGQQVHRRMAGEITKMLGEAPGLQAHTEKAISTVVDAVRKADPELAATLKGADAVLKQTIAQMLLSHPDRELLLELVGFTGDATKAGAEKALARHLADRFGWKAGTTVGELRSDLLLVDTEATRMTNVDWTSSTKLERFEKTWAKVADDLGEAFDGDWAGLTEAYRKLSKEVPPEVTAGLEELTAHAVRETVVRQAALSQVFPGFFVTSHEMAYQGLHALFKIPL</sequence>
<evidence type="ECO:0000313" key="2">
    <source>
        <dbReference type="Proteomes" id="UP001519654"/>
    </source>
</evidence>
<organism evidence="1 2">
    <name type="scientific">Paractinoplanes bogorensis</name>
    <dbReference type="NCBI Taxonomy" id="1610840"/>
    <lineage>
        <taxon>Bacteria</taxon>
        <taxon>Bacillati</taxon>
        <taxon>Actinomycetota</taxon>
        <taxon>Actinomycetes</taxon>
        <taxon>Micromonosporales</taxon>
        <taxon>Micromonosporaceae</taxon>
        <taxon>Paractinoplanes</taxon>
    </lineage>
</organism>
<evidence type="ECO:0000313" key="1">
    <source>
        <dbReference type="EMBL" id="MBU2667488.1"/>
    </source>
</evidence>